<dbReference type="PANTHER" id="PTHR11647:SF1">
    <property type="entry name" value="COLLAPSIN RESPONSE MEDIATOR PROTEIN"/>
    <property type="match status" value="1"/>
</dbReference>
<gene>
    <name evidence="2" type="ORF">LK12_17500</name>
</gene>
<dbReference type="SUPFAM" id="SSF51338">
    <property type="entry name" value="Composite domain of metallo-dependent hydrolases"/>
    <property type="match status" value="2"/>
</dbReference>
<dbReference type="Pfam" id="PF07969">
    <property type="entry name" value="Amidohydro_3"/>
    <property type="match status" value="1"/>
</dbReference>
<dbReference type="Gene3D" id="2.30.40.10">
    <property type="entry name" value="Urease, subunit C, domain 1"/>
    <property type="match status" value="1"/>
</dbReference>
<dbReference type="EMBL" id="JTDI01000005">
    <property type="protein sequence ID" value="KHK90386.1"/>
    <property type="molecule type" value="Genomic_DNA"/>
</dbReference>
<dbReference type="AlphaFoldDB" id="A0A0B1ZH01"/>
<protein>
    <recommendedName>
        <fullName evidence="1">Amidohydrolase 3 domain-containing protein</fullName>
    </recommendedName>
</protein>
<comment type="caution">
    <text evidence="2">The sequence shown here is derived from an EMBL/GenBank/DDBJ whole genome shotgun (WGS) entry which is preliminary data.</text>
</comment>
<name>A0A0B1ZH01_9SPHN</name>
<dbReference type="GO" id="GO:0016812">
    <property type="term" value="F:hydrolase activity, acting on carbon-nitrogen (but not peptide) bonds, in cyclic amides"/>
    <property type="evidence" value="ECO:0007669"/>
    <property type="project" value="TreeGrafter"/>
</dbReference>
<dbReference type="STRING" id="1348853.LK12_17500"/>
<dbReference type="RefSeq" id="WP_039286656.1">
    <property type="nucleotide sequence ID" value="NZ_JTDI01000005.1"/>
</dbReference>
<evidence type="ECO:0000313" key="2">
    <source>
        <dbReference type="EMBL" id="KHK90386.1"/>
    </source>
</evidence>
<dbReference type="InterPro" id="IPR013108">
    <property type="entry name" value="Amidohydro_3"/>
</dbReference>
<dbReference type="PANTHER" id="PTHR11647">
    <property type="entry name" value="HYDRANTOINASE/DIHYDROPYRIMIDINASE FAMILY MEMBER"/>
    <property type="match status" value="1"/>
</dbReference>
<dbReference type="CDD" id="cd01297">
    <property type="entry name" value="D-aminoacylase"/>
    <property type="match status" value="1"/>
</dbReference>
<proteinExistence type="predicted"/>
<reference evidence="2 3" key="1">
    <citation type="submission" date="2014-10" db="EMBL/GenBank/DDBJ databases">
        <title>Genome sequence of Novosphingobium malaysiense MUSC 273(T).</title>
        <authorList>
            <person name="Lee L.-H."/>
        </authorList>
    </citation>
    <scope>NUCLEOTIDE SEQUENCE [LARGE SCALE GENOMIC DNA]</scope>
    <source>
        <strain evidence="2 3">MUSC 273</strain>
    </source>
</reference>
<dbReference type="GO" id="GO:0005829">
    <property type="term" value="C:cytosol"/>
    <property type="evidence" value="ECO:0007669"/>
    <property type="project" value="TreeGrafter"/>
</dbReference>
<dbReference type="SUPFAM" id="SSF51556">
    <property type="entry name" value="Metallo-dependent hydrolases"/>
    <property type="match status" value="1"/>
</dbReference>
<dbReference type="InterPro" id="IPR050378">
    <property type="entry name" value="Metallo-dep_Hydrolases_sf"/>
</dbReference>
<dbReference type="Proteomes" id="UP000031057">
    <property type="component" value="Unassembled WGS sequence"/>
</dbReference>
<keyword evidence="3" id="KW-1185">Reference proteome</keyword>
<evidence type="ECO:0000259" key="1">
    <source>
        <dbReference type="Pfam" id="PF07969"/>
    </source>
</evidence>
<organism evidence="2 3">
    <name type="scientific">Novosphingobium malaysiense</name>
    <dbReference type="NCBI Taxonomy" id="1348853"/>
    <lineage>
        <taxon>Bacteria</taxon>
        <taxon>Pseudomonadati</taxon>
        <taxon>Pseudomonadota</taxon>
        <taxon>Alphaproteobacteria</taxon>
        <taxon>Sphingomonadales</taxon>
        <taxon>Sphingomonadaceae</taxon>
        <taxon>Novosphingobium</taxon>
    </lineage>
</organism>
<dbReference type="OrthoDB" id="9766983at2"/>
<sequence length="575" mass="63174">MPKEFDIVIRSGTIADGTGSGLYEGDVAVKDGKIAAIGEFLGGGAEEIDAKGKLVTPGFVDVHTHYDGQITWSQRLTPSSSHGVTTGIMGNCGVGFAPCKPEDREEILKLFEGVEDIPGDVLTAGLPWNWETFPDFLDSIESKPRDMDYAVLLPHSPMRVYVMGQRAIDLEPANEDDRIKMRAITKAAMEAGAIGFSTSRDVFHYTKDKRWVPCFKSEEEELREIAMGMNDAGRGVLQAVLITENQCLEDFEEFHRIARAADRPLTYTLLSTNEAPDLWRDVMASIDRDNANGQTITAQIFNRPVGAMLGLDSSLCPFSALPFYVDKLASLPFEVRVAEMQKPEVKAALLADKGQPSLPLYEATHRFEHLYPMSDPVDYEPLPSQNVASLAAARGVSPYEIMYEAVMANGGRGKVMLAAINYSRQNLDHAFELMNRPNTVLSLGDGGAHCGQICDASFPTTTLMHWARDRKRGPRIPLEQVVKKLTRDTAQVYGFHDRGLLKAGFKADLNVIDYDNLTLSPPIVVNDLPAGGARLIQPPRGYDATILTGQITQRFDMPTDALPGQLIRSAQLAAR</sequence>
<dbReference type="InterPro" id="IPR011059">
    <property type="entry name" value="Metal-dep_hydrolase_composite"/>
</dbReference>
<feature type="domain" description="Amidohydrolase 3" evidence="1">
    <location>
        <begin position="46"/>
        <end position="552"/>
    </location>
</feature>
<dbReference type="Gene3D" id="3.20.20.140">
    <property type="entry name" value="Metal-dependent hydrolases"/>
    <property type="match status" value="2"/>
</dbReference>
<evidence type="ECO:0000313" key="3">
    <source>
        <dbReference type="Proteomes" id="UP000031057"/>
    </source>
</evidence>
<accession>A0A0B1ZH01</accession>
<dbReference type="InterPro" id="IPR032466">
    <property type="entry name" value="Metal_Hydrolase"/>
</dbReference>